<reference evidence="1 2" key="1">
    <citation type="submission" date="2017-09" db="EMBL/GenBank/DDBJ databases">
        <title>Genomics of the genus Arcobacter.</title>
        <authorList>
            <person name="Perez-Cataluna A."/>
            <person name="Figueras M.J."/>
            <person name="Salas-Masso N."/>
        </authorList>
    </citation>
    <scope>NUCLEOTIDE SEQUENCE [LARGE SCALE GENOMIC DNA]</scope>
    <source>
        <strain evidence="1 2">CECT 7386</strain>
    </source>
</reference>
<evidence type="ECO:0000313" key="2">
    <source>
        <dbReference type="Proteomes" id="UP000290092"/>
    </source>
</evidence>
<sequence length="39" mass="4407">MEDFIILIITLLCLYFLYKKTFKKEGGCGCGSGNNCKNK</sequence>
<dbReference type="AlphaFoldDB" id="A0AAX2AHD3"/>
<proteinExistence type="predicted"/>
<accession>A0AAX2AHD3</accession>
<protein>
    <submittedName>
        <fullName evidence="1">FeoB-associated Cys-rich membrane protein</fullName>
    </submittedName>
</protein>
<name>A0AAX2AHD3_9BACT</name>
<evidence type="ECO:0000313" key="1">
    <source>
        <dbReference type="EMBL" id="RXK16238.1"/>
    </source>
</evidence>
<comment type="caution">
    <text evidence="1">The sequence shown here is derived from an EMBL/GenBank/DDBJ whole genome shotgun (WGS) entry which is preliminary data.</text>
</comment>
<dbReference type="RefSeq" id="WP_114841547.1">
    <property type="nucleotide sequence ID" value="NZ_CP031219.1"/>
</dbReference>
<organism evidence="1 2">
    <name type="scientific">Malaciobacter mytili LMG 24559</name>
    <dbReference type="NCBI Taxonomy" id="1032238"/>
    <lineage>
        <taxon>Bacteria</taxon>
        <taxon>Pseudomonadati</taxon>
        <taxon>Campylobacterota</taxon>
        <taxon>Epsilonproteobacteria</taxon>
        <taxon>Campylobacterales</taxon>
        <taxon>Arcobacteraceae</taxon>
        <taxon>Malaciobacter</taxon>
    </lineage>
</organism>
<dbReference type="Proteomes" id="UP000290092">
    <property type="component" value="Unassembled WGS sequence"/>
</dbReference>
<gene>
    <name evidence="1" type="ORF">CP985_04460</name>
</gene>
<keyword evidence="2" id="KW-1185">Reference proteome</keyword>
<dbReference type="EMBL" id="NXID01000012">
    <property type="protein sequence ID" value="RXK16238.1"/>
    <property type="molecule type" value="Genomic_DNA"/>
</dbReference>